<keyword evidence="3" id="KW-0732">Signal</keyword>
<feature type="chain" id="PRO_5011970451" description="ABC transmembrane type-1 domain-containing protein" evidence="3">
    <location>
        <begin position="18"/>
        <end position="330"/>
    </location>
</feature>
<sequence>MSVLFSHLLTGLYLLQTSIIPAGINNSKVNIMSDRAAAADARRQKILARGKDRLSTITGGTSSSPTSNRPSGTTDSSEDPRTDGIVTSSSQLPGSPSVTDDVPSTSCLQPTVAGVTLTDPSTVMSTTFATAVDEGENDEGTTRTSTLHDLTSGVQTVPQRPPDASDHEGGNDNESLGAPDPLMMSSRNKRLPGVLGFGAKLQLAVKFTILPRAFLSIFIACLLSKGYLTPQLVGLPVLTLMALQVALIISFQTLLLSSGNGIASSWAGTVIMEEEGTYRLPPHLRQLQLTKLIPGLDDALESFKGVSNALSSVLDGVAVFILAYSALRII</sequence>
<evidence type="ECO:0000256" key="2">
    <source>
        <dbReference type="SAM" id="Phobius"/>
    </source>
</evidence>
<proteinExistence type="predicted"/>
<keyword evidence="5" id="KW-1185">Reference proteome</keyword>
<feature type="compositionally biased region" description="Polar residues" evidence="1">
    <location>
        <begin position="85"/>
        <end position="106"/>
    </location>
</feature>
<feature type="transmembrane region" description="Helical" evidence="2">
    <location>
        <begin position="235"/>
        <end position="256"/>
    </location>
</feature>
<accession>A0A250XFM7</accession>
<dbReference type="AlphaFoldDB" id="A0A250XFM7"/>
<evidence type="ECO:0000256" key="3">
    <source>
        <dbReference type="SAM" id="SignalP"/>
    </source>
</evidence>
<protein>
    <recommendedName>
        <fullName evidence="6">ABC transmembrane type-1 domain-containing protein</fullName>
    </recommendedName>
</protein>
<organism evidence="4 5">
    <name type="scientific">Chlamydomonas eustigma</name>
    <dbReference type="NCBI Taxonomy" id="1157962"/>
    <lineage>
        <taxon>Eukaryota</taxon>
        <taxon>Viridiplantae</taxon>
        <taxon>Chlorophyta</taxon>
        <taxon>core chlorophytes</taxon>
        <taxon>Chlorophyceae</taxon>
        <taxon>CS clade</taxon>
        <taxon>Chlamydomonadales</taxon>
        <taxon>Chlamydomonadaceae</taxon>
        <taxon>Chlamydomonas</taxon>
    </lineage>
</organism>
<reference evidence="4 5" key="1">
    <citation type="submission" date="2017-08" db="EMBL/GenBank/DDBJ databases">
        <title>Acidophilic green algal genome provides insights into adaptation to an acidic environment.</title>
        <authorList>
            <person name="Hirooka S."/>
            <person name="Hirose Y."/>
            <person name="Kanesaki Y."/>
            <person name="Higuchi S."/>
            <person name="Fujiwara T."/>
            <person name="Onuma R."/>
            <person name="Era A."/>
            <person name="Ohbayashi R."/>
            <person name="Uzuka A."/>
            <person name="Nozaki H."/>
            <person name="Yoshikawa H."/>
            <person name="Miyagishima S.Y."/>
        </authorList>
    </citation>
    <scope>NUCLEOTIDE SEQUENCE [LARGE SCALE GENOMIC DNA]</scope>
    <source>
        <strain evidence="4 5">NIES-2499</strain>
    </source>
</reference>
<keyword evidence="2" id="KW-0472">Membrane</keyword>
<feature type="compositionally biased region" description="Low complexity" evidence="1">
    <location>
        <begin position="55"/>
        <end position="74"/>
    </location>
</feature>
<evidence type="ECO:0008006" key="6">
    <source>
        <dbReference type="Google" id="ProtNLM"/>
    </source>
</evidence>
<feature type="compositionally biased region" description="Polar residues" evidence="1">
    <location>
        <begin position="142"/>
        <end position="158"/>
    </location>
</feature>
<evidence type="ECO:0000313" key="5">
    <source>
        <dbReference type="Proteomes" id="UP000232323"/>
    </source>
</evidence>
<feature type="transmembrane region" description="Helical" evidence="2">
    <location>
        <begin position="309"/>
        <end position="327"/>
    </location>
</feature>
<comment type="caution">
    <text evidence="4">The sequence shown here is derived from an EMBL/GenBank/DDBJ whole genome shotgun (WGS) entry which is preliminary data.</text>
</comment>
<dbReference type="EMBL" id="BEGY01000071">
    <property type="protein sequence ID" value="GAX81836.1"/>
    <property type="molecule type" value="Genomic_DNA"/>
</dbReference>
<feature type="signal peptide" evidence="3">
    <location>
        <begin position="1"/>
        <end position="17"/>
    </location>
</feature>
<feature type="region of interest" description="Disordered" evidence="1">
    <location>
        <begin position="130"/>
        <end position="183"/>
    </location>
</feature>
<keyword evidence="2" id="KW-0812">Transmembrane</keyword>
<gene>
    <name evidence="4" type="ORF">CEUSTIGMA_g9264.t1</name>
</gene>
<feature type="transmembrane region" description="Helical" evidence="2">
    <location>
        <begin position="209"/>
        <end position="228"/>
    </location>
</feature>
<dbReference type="Proteomes" id="UP000232323">
    <property type="component" value="Unassembled WGS sequence"/>
</dbReference>
<feature type="region of interest" description="Disordered" evidence="1">
    <location>
        <begin position="49"/>
        <end position="106"/>
    </location>
</feature>
<evidence type="ECO:0000313" key="4">
    <source>
        <dbReference type="EMBL" id="GAX81836.1"/>
    </source>
</evidence>
<name>A0A250XFM7_9CHLO</name>
<keyword evidence="2" id="KW-1133">Transmembrane helix</keyword>
<evidence type="ECO:0000256" key="1">
    <source>
        <dbReference type="SAM" id="MobiDB-lite"/>
    </source>
</evidence>